<keyword evidence="3" id="KW-1185">Reference proteome</keyword>
<accession>A0ABQ3ZP31</accession>
<protein>
    <submittedName>
        <fullName evidence="2">Uncharacterized protein</fullName>
    </submittedName>
</protein>
<proteinExistence type="predicted"/>
<name>A0ABQ3ZP31_9ACTN</name>
<evidence type="ECO:0000256" key="1">
    <source>
        <dbReference type="SAM" id="MobiDB-lite"/>
    </source>
</evidence>
<sequence length="145" mass="14947">MIPEAGTGTASLAGTALGVGTTEAGRGSGVSSDISGLRGDRCEDDEISVRADVTAREQRRPVGLAGLGARVGLGQAHEQGRDVLVVEQSGGAGGGNDGRARCRGCDTSFVYYSRWIGQALNGKRTPHHPHHVAPGAATRFNMHIS</sequence>
<organism evidence="2 3">
    <name type="scientific">Winogradskya humida</name>
    <dbReference type="NCBI Taxonomy" id="113566"/>
    <lineage>
        <taxon>Bacteria</taxon>
        <taxon>Bacillati</taxon>
        <taxon>Actinomycetota</taxon>
        <taxon>Actinomycetes</taxon>
        <taxon>Micromonosporales</taxon>
        <taxon>Micromonosporaceae</taxon>
        <taxon>Winogradskya</taxon>
    </lineage>
</organism>
<feature type="region of interest" description="Disordered" evidence="1">
    <location>
        <begin position="123"/>
        <end position="145"/>
    </location>
</feature>
<reference evidence="2 3" key="1">
    <citation type="submission" date="2021-01" db="EMBL/GenBank/DDBJ databases">
        <title>Whole genome shotgun sequence of Actinoplanes humidus NBRC 14915.</title>
        <authorList>
            <person name="Komaki H."/>
            <person name="Tamura T."/>
        </authorList>
    </citation>
    <scope>NUCLEOTIDE SEQUENCE [LARGE SCALE GENOMIC DNA]</scope>
    <source>
        <strain evidence="2 3">NBRC 14915</strain>
    </source>
</reference>
<comment type="caution">
    <text evidence="2">The sequence shown here is derived from an EMBL/GenBank/DDBJ whole genome shotgun (WGS) entry which is preliminary data.</text>
</comment>
<dbReference type="Proteomes" id="UP000603200">
    <property type="component" value="Unassembled WGS sequence"/>
</dbReference>
<evidence type="ECO:0000313" key="2">
    <source>
        <dbReference type="EMBL" id="GIE20264.1"/>
    </source>
</evidence>
<feature type="region of interest" description="Disordered" evidence="1">
    <location>
        <begin position="19"/>
        <end position="41"/>
    </location>
</feature>
<gene>
    <name evidence="2" type="ORF">Ahu01nite_033660</name>
</gene>
<evidence type="ECO:0000313" key="3">
    <source>
        <dbReference type="Proteomes" id="UP000603200"/>
    </source>
</evidence>
<dbReference type="EMBL" id="BOMN01000040">
    <property type="protein sequence ID" value="GIE20264.1"/>
    <property type="molecule type" value="Genomic_DNA"/>
</dbReference>